<sequence length="309" mass="33417">MTGATAAREAPLAELRISEPMGKAPRLITFADGAFCEVRDHAALAHLLAASGHRDRAHVRWQFDWRMVAATCLAFVALALAAYFYGLPVAARLAAPAVPESAIKLMSEQTLDFMDARLMSPSKLAPAEVEPLVRRFAALRPPEATSIAHRVLFREADKRIGANAFALPDGTLVVTDQLFRLAGSQDEVIAVLAHELGHVAERHGLRMVLQSTAVGMFLAFYLGDVSTVLAAAPAALLQASYSRDMEREADDYGSAMLRENGLSPALLANMLERLEKAHRDKNGDVPEYLSSHPTTDARIRALRGGAAAR</sequence>
<dbReference type="PANTHER" id="PTHR22726:SF1">
    <property type="entry name" value="METALLOENDOPEPTIDASE OMA1, MITOCHONDRIAL"/>
    <property type="match status" value="1"/>
</dbReference>
<dbReference type="Gene3D" id="3.30.2010.10">
    <property type="entry name" value="Metalloproteases ('zincins'), catalytic domain"/>
    <property type="match status" value="1"/>
</dbReference>
<evidence type="ECO:0000259" key="8">
    <source>
        <dbReference type="Pfam" id="PF01435"/>
    </source>
</evidence>
<dbReference type="InterPro" id="IPR051156">
    <property type="entry name" value="Mito/Outer_Membr_Metalloprot"/>
</dbReference>
<keyword evidence="7" id="KW-0812">Transmembrane</keyword>
<dbReference type="GO" id="GO:0004222">
    <property type="term" value="F:metalloendopeptidase activity"/>
    <property type="evidence" value="ECO:0007669"/>
    <property type="project" value="InterPro"/>
</dbReference>
<evidence type="ECO:0000256" key="1">
    <source>
        <dbReference type="ARBA" id="ARBA00022670"/>
    </source>
</evidence>
<keyword evidence="7" id="KW-1133">Transmembrane helix</keyword>
<dbReference type="InterPro" id="IPR055518">
    <property type="entry name" value="DUF7092"/>
</dbReference>
<evidence type="ECO:0000256" key="4">
    <source>
        <dbReference type="ARBA" id="ARBA00022833"/>
    </source>
</evidence>
<reference evidence="10" key="1">
    <citation type="submission" date="2020-10" db="EMBL/GenBank/DDBJ databases">
        <title>Connecting structure to function with the recovery of over 1000 high-quality activated sludge metagenome-assembled genomes encoding full-length rRNA genes using long-read sequencing.</title>
        <authorList>
            <person name="Singleton C.M."/>
            <person name="Petriglieri F."/>
            <person name="Kristensen J.M."/>
            <person name="Kirkegaard R.H."/>
            <person name="Michaelsen T.Y."/>
            <person name="Andersen M.H."/>
            <person name="Karst S.M."/>
            <person name="Dueholm M.S."/>
            <person name="Nielsen P.H."/>
            <person name="Albertsen M."/>
        </authorList>
    </citation>
    <scope>NUCLEOTIDE SEQUENCE</scope>
    <source>
        <strain evidence="10">Bjer_18-Q3-R1-45_BAT3C.347</strain>
    </source>
</reference>
<dbReference type="AlphaFoldDB" id="A0A9D7EAE0"/>
<dbReference type="PANTHER" id="PTHR22726">
    <property type="entry name" value="METALLOENDOPEPTIDASE OMA1"/>
    <property type="match status" value="1"/>
</dbReference>
<evidence type="ECO:0000256" key="7">
    <source>
        <dbReference type="SAM" id="Phobius"/>
    </source>
</evidence>
<comment type="cofactor">
    <cofactor evidence="6">
        <name>Zn(2+)</name>
        <dbReference type="ChEBI" id="CHEBI:29105"/>
    </cofactor>
    <text evidence="6">Binds 1 zinc ion per subunit.</text>
</comment>
<name>A0A9D7EAE0_9PROT</name>
<dbReference type="EMBL" id="JADJEV010000004">
    <property type="protein sequence ID" value="MBK6974012.1"/>
    <property type="molecule type" value="Genomic_DNA"/>
</dbReference>
<dbReference type="Proteomes" id="UP000807785">
    <property type="component" value="Unassembled WGS sequence"/>
</dbReference>
<keyword evidence="3 6" id="KW-0378">Hydrolase</keyword>
<dbReference type="Pfam" id="PF23368">
    <property type="entry name" value="DUF7092"/>
    <property type="match status" value="1"/>
</dbReference>
<dbReference type="CDD" id="cd07332">
    <property type="entry name" value="M48C_Oma1_like"/>
    <property type="match status" value="1"/>
</dbReference>
<keyword evidence="4 6" id="KW-0862">Zinc</keyword>
<dbReference type="Pfam" id="PF01435">
    <property type="entry name" value="Peptidase_M48"/>
    <property type="match status" value="1"/>
</dbReference>
<evidence type="ECO:0000256" key="2">
    <source>
        <dbReference type="ARBA" id="ARBA00022723"/>
    </source>
</evidence>
<accession>A0A9D7EAE0</accession>
<evidence type="ECO:0000313" key="10">
    <source>
        <dbReference type="EMBL" id="MBK6974012.1"/>
    </source>
</evidence>
<feature type="domain" description="DUF7092" evidence="9">
    <location>
        <begin position="3"/>
        <end position="50"/>
    </location>
</feature>
<evidence type="ECO:0000256" key="6">
    <source>
        <dbReference type="RuleBase" id="RU003983"/>
    </source>
</evidence>
<keyword evidence="7" id="KW-0472">Membrane</keyword>
<evidence type="ECO:0000256" key="3">
    <source>
        <dbReference type="ARBA" id="ARBA00022801"/>
    </source>
</evidence>
<keyword evidence="1 6" id="KW-0645">Protease</keyword>
<proteinExistence type="inferred from homology"/>
<comment type="caution">
    <text evidence="10">The sequence shown here is derived from an EMBL/GenBank/DDBJ whole genome shotgun (WGS) entry which is preliminary data.</text>
</comment>
<feature type="domain" description="Peptidase M48" evidence="8">
    <location>
        <begin position="161"/>
        <end position="304"/>
    </location>
</feature>
<organism evidence="10 11">
    <name type="scientific">Candidatus Methylophosphatis roskildensis</name>
    <dbReference type="NCBI Taxonomy" id="2899263"/>
    <lineage>
        <taxon>Bacteria</taxon>
        <taxon>Pseudomonadati</taxon>
        <taxon>Pseudomonadota</taxon>
        <taxon>Betaproteobacteria</taxon>
        <taxon>Nitrosomonadales</taxon>
        <taxon>Sterolibacteriaceae</taxon>
        <taxon>Candidatus Methylophosphatis</taxon>
    </lineage>
</organism>
<dbReference type="GO" id="GO:0051603">
    <property type="term" value="P:proteolysis involved in protein catabolic process"/>
    <property type="evidence" value="ECO:0007669"/>
    <property type="project" value="TreeGrafter"/>
</dbReference>
<feature type="transmembrane region" description="Helical" evidence="7">
    <location>
        <begin position="63"/>
        <end position="85"/>
    </location>
</feature>
<dbReference type="GO" id="GO:0046872">
    <property type="term" value="F:metal ion binding"/>
    <property type="evidence" value="ECO:0007669"/>
    <property type="project" value="UniProtKB-KW"/>
</dbReference>
<dbReference type="InterPro" id="IPR001915">
    <property type="entry name" value="Peptidase_M48"/>
</dbReference>
<evidence type="ECO:0000313" key="11">
    <source>
        <dbReference type="Proteomes" id="UP000807785"/>
    </source>
</evidence>
<evidence type="ECO:0000256" key="5">
    <source>
        <dbReference type="ARBA" id="ARBA00023049"/>
    </source>
</evidence>
<evidence type="ECO:0000259" key="9">
    <source>
        <dbReference type="Pfam" id="PF23368"/>
    </source>
</evidence>
<keyword evidence="2" id="KW-0479">Metal-binding</keyword>
<protein>
    <submittedName>
        <fullName evidence="10">M48 family metallopeptidase</fullName>
    </submittedName>
</protein>
<gene>
    <name evidence="10" type="ORF">IPH26_14120</name>
</gene>
<dbReference type="GO" id="GO:0016020">
    <property type="term" value="C:membrane"/>
    <property type="evidence" value="ECO:0007669"/>
    <property type="project" value="TreeGrafter"/>
</dbReference>
<comment type="similarity">
    <text evidence="6">Belongs to the peptidase M48 family.</text>
</comment>
<keyword evidence="5 6" id="KW-0482">Metalloprotease</keyword>